<dbReference type="AlphaFoldDB" id="A0A653C0V8"/>
<reference evidence="1 2" key="1">
    <citation type="submission" date="2019-01" db="EMBL/GenBank/DDBJ databases">
        <authorList>
            <person name="Sayadi A."/>
        </authorList>
    </citation>
    <scope>NUCLEOTIDE SEQUENCE [LARGE SCALE GENOMIC DNA]</scope>
</reference>
<dbReference type="Proteomes" id="UP000410492">
    <property type="component" value="Unassembled WGS sequence"/>
</dbReference>
<dbReference type="EMBL" id="CAACVG010006703">
    <property type="protein sequence ID" value="VEN41141.1"/>
    <property type="molecule type" value="Genomic_DNA"/>
</dbReference>
<protein>
    <submittedName>
        <fullName evidence="1">Uncharacterized protein</fullName>
    </submittedName>
</protein>
<keyword evidence="2" id="KW-1185">Reference proteome</keyword>
<dbReference type="OrthoDB" id="10472965at2759"/>
<name>A0A653C0V8_CALMS</name>
<evidence type="ECO:0000313" key="1">
    <source>
        <dbReference type="EMBL" id="VEN41141.1"/>
    </source>
</evidence>
<accession>A0A653C0V8</accession>
<sequence length="85" mass="9858">MTACMLYLKRRHWENIKATLQVGDKWEAARKSVGALWDTHGYIWHGYEIEGIENYLTMCSTDYILPWSDSYRSLLPSSENIASKG</sequence>
<organism evidence="1 2">
    <name type="scientific">Callosobruchus maculatus</name>
    <name type="common">Southern cowpea weevil</name>
    <name type="synonym">Pulse bruchid</name>
    <dbReference type="NCBI Taxonomy" id="64391"/>
    <lineage>
        <taxon>Eukaryota</taxon>
        <taxon>Metazoa</taxon>
        <taxon>Ecdysozoa</taxon>
        <taxon>Arthropoda</taxon>
        <taxon>Hexapoda</taxon>
        <taxon>Insecta</taxon>
        <taxon>Pterygota</taxon>
        <taxon>Neoptera</taxon>
        <taxon>Endopterygota</taxon>
        <taxon>Coleoptera</taxon>
        <taxon>Polyphaga</taxon>
        <taxon>Cucujiformia</taxon>
        <taxon>Chrysomeloidea</taxon>
        <taxon>Chrysomelidae</taxon>
        <taxon>Bruchinae</taxon>
        <taxon>Bruchini</taxon>
        <taxon>Callosobruchus</taxon>
    </lineage>
</organism>
<evidence type="ECO:0000313" key="2">
    <source>
        <dbReference type="Proteomes" id="UP000410492"/>
    </source>
</evidence>
<gene>
    <name evidence="1" type="ORF">CALMAC_LOCUS5073</name>
</gene>
<proteinExistence type="predicted"/>